<reference evidence="1 2" key="1">
    <citation type="submission" date="2018-02" db="EMBL/GenBank/DDBJ databases">
        <title>The genomes of Aspergillus section Nigri reveals drivers in fungal speciation.</title>
        <authorList>
            <consortium name="DOE Joint Genome Institute"/>
            <person name="Vesth T.C."/>
            <person name="Nybo J."/>
            <person name="Theobald S."/>
            <person name="Brandl J."/>
            <person name="Frisvad J.C."/>
            <person name="Nielsen K.F."/>
            <person name="Lyhne E.K."/>
            <person name="Kogle M.E."/>
            <person name="Kuo A."/>
            <person name="Riley R."/>
            <person name="Clum A."/>
            <person name="Nolan M."/>
            <person name="Lipzen A."/>
            <person name="Salamov A."/>
            <person name="Henrissat B."/>
            <person name="Wiebenga A."/>
            <person name="De vries R.P."/>
            <person name="Grigoriev I.V."/>
            <person name="Mortensen U.H."/>
            <person name="Andersen M.R."/>
            <person name="Baker S.E."/>
        </authorList>
    </citation>
    <scope>NUCLEOTIDE SEQUENCE [LARGE SCALE GENOMIC DNA]</scope>
    <source>
        <strain evidence="1 2">CBS 121057</strain>
    </source>
</reference>
<gene>
    <name evidence="1" type="ORF">BO78DRAFT_64141</name>
</gene>
<proteinExistence type="predicted"/>
<dbReference type="STRING" id="1448318.A0A319F2C8"/>
<dbReference type="EMBL" id="KZ826316">
    <property type="protein sequence ID" value="PYI12004.1"/>
    <property type="molecule type" value="Genomic_DNA"/>
</dbReference>
<evidence type="ECO:0000313" key="1">
    <source>
        <dbReference type="EMBL" id="PYI12004.1"/>
    </source>
</evidence>
<keyword evidence="2" id="KW-1185">Reference proteome</keyword>
<organism evidence="1 2">
    <name type="scientific">Aspergillus sclerotiicarbonarius (strain CBS 121057 / IBT 28362)</name>
    <dbReference type="NCBI Taxonomy" id="1448318"/>
    <lineage>
        <taxon>Eukaryota</taxon>
        <taxon>Fungi</taxon>
        <taxon>Dikarya</taxon>
        <taxon>Ascomycota</taxon>
        <taxon>Pezizomycotina</taxon>
        <taxon>Eurotiomycetes</taxon>
        <taxon>Eurotiomycetidae</taxon>
        <taxon>Eurotiales</taxon>
        <taxon>Aspergillaceae</taxon>
        <taxon>Aspergillus</taxon>
        <taxon>Aspergillus subgen. Circumdati</taxon>
    </lineage>
</organism>
<accession>A0A319F2C8</accession>
<evidence type="ECO:0000313" key="2">
    <source>
        <dbReference type="Proteomes" id="UP000248423"/>
    </source>
</evidence>
<sequence>MEQFWLPATQPAAHNNFRWNKTFSIRQPDLYPDEDKRLQVPPRDAGIDAILTCAKLELEPPQRHQALRDFLQNVSLPPLQDSSAIPPGHTETVIVDDRCDPAPSVPIPGLENVRYGRAWESLQYLNNPPPGLHVKVHALKAEELHDHLKQDRTGIAERRILFTTNLAPVIALSLIRHVPHIHLPEIRSFFVRHIEFNPYINISQSRGFALEFYLPHFVVREHQVARHDLRGLRKHRYFRPPDHALGAWECIFETQISFGIFGSDEFFWTAYCFVDTYGSQQESTDNYLQRKLDAPSGGSVKQESPIWEPRYYFLAVFSVRLSQVTMEWTVLVQALEKELDSHGEIDGNPLPTFIEKDPGLEQTKRRTWILCILRRLRNSLAKLITAWHAFDSEQSSCFDLDTPGALADKFREKFSLMRGKMAELRALHMTFEQRIESLEKMSDAVGLLSSDKISKLTIPASKCVGTLRKHYRDTPRQQYRNIDIYHDHLPPSDTHHGQLR</sequence>
<dbReference type="AlphaFoldDB" id="A0A319F2C8"/>
<protein>
    <submittedName>
        <fullName evidence="1">Uncharacterized protein</fullName>
    </submittedName>
</protein>
<dbReference type="VEuPathDB" id="FungiDB:BO78DRAFT_64141"/>
<dbReference type="OrthoDB" id="5428055at2759"/>
<dbReference type="Proteomes" id="UP000248423">
    <property type="component" value="Unassembled WGS sequence"/>
</dbReference>
<name>A0A319F2C8_ASPSB</name>